<evidence type="ECO:0000259" key="3">
    <source>
        <dbReference type="Pfam" id="PF04187"/>
    </source>
</evidence>
<sequence>MRSLLFSLTFCAPTVVAAGGIFDGADIVFLGELHDNPAHHVRQAEYVAEIAPTAVVFEMLTQAQADLVTPALLADEVALEAALGWNDSGWPDFAMYYPIFEAASEAAFFGAAVPREAAMAAMQAGVAEAFRGDAATFGLEKPLPEEQQAAREALQLAAHCDAMPADMLPVMVDIQRLRDAELAFSALQALDQYGAPVVVITGNGHARLDWGAPVYVQAAAPEVRIASLGQGEEGAGAPSGTFDHVETSAPADRGDPCEAFR</sequence>
<feature type="region of interest" description="Disordered" evidence="1">
    <location>
        <begin position="230"/>
        <end position="261"/>
    </location>
</feature>
<feature type="domain" description="Haem-binding uptake Tiki superfamily ChaN" evidence="3">
    <location>
        <begin position="24"/>
        <end position="216"/>
    </location>
</feature>
<dbReference type="AlphaFoldDB" id="A0A1M5M2D7"/>
<dbReference type="OrthoDB" id="9795827at2"/>
<evidence type="ECO:0000256" key="2">
    <source>
        <dbReference type="SAM" id="SignalP"/>
    </source>
</evidence>
<reference evidence="4 5" key="1">
    <citation type="submission" date="2016-11" db="EMBL/GenBank/DDBJ databases">
        <authorList>
            <person name="Jaros S."/>
            <person name="Januszkiewicz K."/>
            <person name="Wedrychowicz H."/>
        </authorList>
    </citation>
    <scope>NUCLEOTIDE SEQUENCE [LARGE SCALE GENOMIC DNA]</scope>
    <source>
        <strain evidence="4 5">DSM 29431</strain>
    </source>
</reference>
<evidence type="ECO:0000313" key="4">
    <source>
        <dbReference type="EMBL" id="SHG71421.1"/>
    </source>
</evidence>
<keyword evidence="5" id="KW-1185">Reference proteome</keyword>
<gene>
    <name evidence="4" type="ORF">SAMN05443551_0368</name>
</gene>
<feature type="compositionally biased region" description="Basic and acidic residues" evidence="1">
    <location>
        <begin position="252"/>
        <end position="261"/>
    </location>
</feature>
<dbReference type="Proteomes" id="UP000184221">
    <property type="component" value="Unassembled WGS sequence"/>
</dbReference>
<dbReference type="InterPro" id="IPR007314">
    <property type="entry name" value="Cofac_haem-bd_dom"/>
</dbReference>
<evidence type="ECO:0000313" key="5">
    <source>
        <dbReference type="Proteomes" id="UP000184221"/>
    </source>
</evidence>
<feature type="chain" id="PRO_5012702855" evidence="2">
    <location>
        <begin position="18"/>
        <end position="261"/>
    </location>
</feature>
<keyword evidence="2" id="KW-0732">Signal</keyword>
<accession>A0A1M5M2D7</accession>
<proteinExistence type="predicted"/>
<dbReference type="Pfam" id="PF04187">
    <property type="entry name" value="Cofac_haem_bdg"/>
    <property type="match status" value="1"/>
</dbReference>
<organism evidence="4 5">
    <name type="scientific">Marivita hallyeonensis</name>
    <dbReference type="NCBI Taxonomy" id="996342"/>
    <lineage>
        <taxon>Bacteria</taxon>
        <taxon>Pseudomonadati</taxon>
        <taxon>Pseudomonadota</taxon>
        <taxon>Alphaproteobacteria</taxon>
        <taxon>Rhodobacterales</taxon>
        <taxon>Roseobacteraceae</taxon>
        <taxon>Marivita</taxon>
    </lineage>
</organism>
<dbReference type="EMBL" id="FQXC01000001">
    <property type="protein sequence ID" value="SHG71421.1"/>
    <property type="molecule type" value="Genomic_DNA"/>
</dbReference>
<dbReference type="CDD" id="cd14727">
    <property type="entry name" value="ChanN-like"/>
    <property type="match status" value="1"/>
</dbReference>
<dbReference type="RefSeq" id="WP_072775819.1">
    <property type="nucleotide sequence ID" value="NZ_FQXC01000001.1"/>
</dbReference>
<name>A0A1M5M2D7_9RHOB</name>
<dbReference type="SUPFAM" id="SSF159501">
    <property type="entry name" value="EreA/ChaN-like"/>
    <property type="match status" value="1"/>
</dbReference>
<protein>
    <submittedName>
        <fullName evidence="4">Uncharacterized iron-regulated protein</fullName>
    </submittedName>
</protein>
<feature type="signal peptide" evidence="2">
    <location>
        <begin position="1"/>
        <end position="17"/>
    </location>
</feature>
<dbReference type="Gene3D" id="3.40.50.11550">
    <property type="match status" value="2"/>
</dbReference>
<evidence type="ECO:0000256" key="1">
    <source>
        <dbReference type="SAM" id="MobiDB-lite"/>
    </source>
</evidence>
<dbReference type="STRING" id="996342.SAMN05443551_0368"/>